<sequence>MLRKIIKGLNRKSSRSSGMLALYISKSDLRLVDVETATITHFRSESYDADSMKQALHTLLSSVTKHRKLHIVLSPDFYQLVQIDKPALSETEMLQALPWQVKDLVDISPDDIIADYIDLPSYNSQTSKINVVVASSSWLKQLVQYVTSSELHIHSIQPEEWLAMGLIAPTGQATMLVIHQPENELLIQIVRDGQLYFSRRARGFGQLHLSTEAELRDDSLDRLQLELQRSMDYFESQLKQPPVRDIRLLMAQSALITDLLRQNGFGRVEPLANLPLAQALSTEQLISCWPGVAVLNQSDSESVA</sequence>
<gene>
    <name evidence="1" type="ORF">ORJ04_05055</name>
</gene>
<dbReference type="InterPro" id="IPR043129">
    <property type="entry name" value="ATPase_NBD"/>
</dbReference>
<evidence type="ECO:0000313" key="2">
    <source>
        <dbReference type="Proteomes" id="UP001231109"/>
    </source>
</evidence>
<dbReference type="Gene3D" id="3.30.420.380">
    <property type="match status" value="1"/>
</dbReference>
<reference evidence="1 2" key="1">
    <citation type="submission" date="2022-11" db="EMBL/GenBank/DDBJ databases">
        <title>Viruses from the air-sea interface of a natural surface slick.</title>
        <authorList>
            <person name="Rahlff J."/>
            <person name="Holmfeldt K."/>
        </authorList>
    </citation>
    <scope>NUCLEOTIDE SEQUENCE [LARGE SCALE GENOMIC DNA]</scope>
    <source>
        <strain evidence="1 2">SMS4</strain>
    </source>
</reference>
<dbReference type="Proteomes" id="UP001231109">
    <property type="component" value="Unassembled WGS sequence"/>
</dbReference>
<comment type="caution">
    <text evidence="1">The sequence shown here is derived from an EMBL/GenBank/DDBJ whole genome shotgun (WGS) entry which is preliminary data.</text>
</comment>
<organism evidence="1 2">
    <name type="scientific">Rheinheimera baltica</name>
    <dbReference type="NCBI Taxonomy" id="67576"/>
    <lineage>
        <taxon>Bacteria</taxon>
        <taxon>Pseudomonadati</taxon>
        <taxon>Pseudomonadota</taxon>
        <taxon>Gammaproteobacteria</taxon>
        <taxon>Chromatiales</taxon>
        <taxon>Chromatiaceae</taxon>
        <taxon>Rheinheimera</taxon>
    </lineage>
</organism>
<keyword evidence="2" id="KW-1185">Reference proteome</keyword>
<protein>
    <recommendedName>
        <fullName evidence="3">MSHA biogenesis protein MshI</fullName>
    </recommendedName>
</protein>
<evidence type="ECO:0000313" key="1">
    <source>
        <dbReference type="EMBL" id="MDP5135319.1"/>
    </source>
</evidence>
<proteinExistence type="predicted"/>
<dbReference type="EMBL" id="JAPJDZ010000008">
    <property type="protein sequence ID" value="MDP5135319.1"/>
    <property type="molecule type" value="Genomic_DNA"/>
</dbReference>
<dbReference type="SUPFAM" id="SSF53067">
    <property type="entry name" value="Actin-like ATPase domain"/>
    <property type="match status" value="1"/>
</dbReference>
<name>A0ABT9HW23_9GAMM</name>
<dbReference type="RefSeq" id="WP_305974280.1">
    <property type="nucleotide sequence ID" value="NZ_JAPJDZ010000008.1"/>
</dbReference>
<accession>A0ABT9HW23</accession>
<evidence type="ECO:0008006" key="3">
    <source>
        <dbReference type="Google" id="ProtNLM"/>
    </source>
</evidence>